<evidence type="ECO:0000256" key="3">
    <source>
        <dbReference type="ARBA" id="ARBA00022989"/>
    </source>
</evidence>
<sequence length="145" mass="17152">MPIFENWPISTEDCLDNLKDFINCSRFSKPYKSEARKRINENLLQFWYAYILMDFVIALCVASFNFQDVFSWTLPCFCMYFFKRLVITKERFYTELAFTLAYLFLSLGISWSCAPYTLSICILVTIVHSLYHDFPQKLSKGPIQP</sequence>
<dbReference type="GO" id="GO:0016020">
    <property type="term" value="C:membrane"/>
    <property type="evidence" value="ECO:0007669"/>
    <property type="project" value="UniProtKB-SubCell"/>
</dbReference>
<feature type="transmembrane region" description="Helical" evidence="5">
    <location>
        <begin position="46"/>
        <end position="64"/>
    </location>
</feature>
<comment type="subcellular location">
    <subcellularLocation>
        <location evidence="1 5">Membrane</location>
        <topology evidence="1 5">Multi-pass membrane protein</topology>
    </subcellularLocation>
</comment>
<evidence type="ECO:0000256" key="2">
    <source>
        <dbReference type="ARBA" id="ARBA00022692"/>
    </source>
</evidence>
<reference evidence="6 7" key="1">
    <citation type="submission" date="2016-11" db="EMBL/GenBank/DDBJ databases">
        <title>The macronuclear genome of Stentor coeruleus: a giant cell with tiny introns.</title>
        <authorList>
            <person name="Slabodnick M."/>
            <person name="Ruby J.G."/>
            <person name="Reiff S.B."/>
            <person name="Swart E.C."/>
            <person name="Gosai S."/>
            <person name="Prabakaran S."/>
            <person name="Witkowska E."/>
            <person name="Larue G.E."/>
            <person name="Fisher S."/>
            <person name="Freeman R.M."/>
            <person name="Gunawardena J."/>
            <person name="Chu W."/>
            <person name="Stover N.A."/>
            <person name="Gregory B.D."/>
            <person name="Nowacki M."/>
            <person name="Derisi J."/>
            <person name="Roy S.W."/>
            <person name="Marshall W.F."/>
            <person name="Sood P."/>
        </authorList>
    </citation>
    <scope>NUCLEOTIDE SEQUENCE [LARGE SCALE GENOMIC DNA]</scope>
    <source>
        <strain evidence="6">WM001</strain>
    </source>
</reference>
<keyword evidence="3 5" id="KW-1133">Transmembrane helix</keyword>
<dbReference type="Pfam" id="PF03208">
    <property type="entry name" value="PRA1"/>
    <property type="match status" value="1"/>
</dbReference>
<name>A0A1R2B0M7_9CILI</name>
<protein>
    <recommendedName>
        <fullName evidence="5">PRA1 family protein</fullName>
    </recommendedName>
</protein>
<dbReference type="AlphaFoldDB" id="A0A1R2B0M7"/>
<evidence type="ECO:0000256" key="5">
    <source>
        <dbReference type="RuleBase" id="RU363107"/>
    </source>
</evidence>
<comment type="caution">
    <text evidence="6">The sequence shown here is derived from an EMBL/GenBank/DDBJ whole genome shotgun (WGS) entry which is preliminary data.</text>
</comment>
<keyword evidence="7" id="KW-1185">Reference proteome</keyword>
<evidence type="ECO:0000313" key="6">
    <source>
        <dbReference type="EMBL" id="OMJ70334.1"/>
    </source>
</evidence>
<feature type="transmembrane region" description="Helical" evidence="5">
    <location>
        <begin position="70"/>
        <end position="87"/>
    </location>
</feature>
<evidence type="ECO:0000256" key="4">
    <source>
        <dbReference type="ARBA" id="ARBA00023136"/>
    </source>
</evidence>
<dbReference type="EMBL" id="MPUH01001098">
    <property type="protein sequence ID" value="OMJ70334.1"/>
    <property type="molecule type" value="Genomic_DNA"/>
</dbReference>
<dbReference type="InterPro" id="IPR004895">
    <property type="entry name" value="Prenylated_rab_accept_PRA1"/>
</dbReference>
<feature type="transmembrane region" description="Helical" evidence="5">
    <location>
        <begin position="99"/>
        <end position="131"/>
    </location>
</feature>
<keyword evidence="2 5" id="KW-0812">Transmembrane</keyword>
<proteinExistence type="inferred from homology"/>
<keyword evidence="4 5" id="KW-0472">Membrane</keyword>
<dbReference type="Proteomes" id="UP000187209">
    <property type="component" value="Unassembled WGS sequence"/>
</dbReference>
<gene>
    <name evidence="6" type="ORF">SteCoe_31708</name>
</gene>
<evidence type="ECO:0000256" key="1">
    <source>
        <dbReference type="ARBA" id="ARBA00004141"/>
    </source>
</evidence>
<accession>A0A1R2B0M7</accession>
<organism evidence="6 7">
    <name type="scientific">Stentor coeruleus</name>
    <dbReference type="NCBI Taxonomy" id="5963"/>
    <lineage>
        <taxon>Eukaryota</taxon>
        <taxon>Sar</taxon>
        <taxon>Alveolata</taxon>
        <taxon>Ciliophora</taxon>
        <taxon>Postciliodesmatophora</taxon>
        <taxon>Heterotrichea</taxon>
        <taxon>Heterotrichida</taxon>
        <taxon>Stentoridae</taxon>
        <taxon>Stentor</taxon>
    </lineage>
</organism>
<comment type="similarity">
    <text evidence="5">Belongs to the PRA1 family.</text>
</comment>
<evidence type="ECO:0000313" key="7">
    <source>
        <dbReference type="Proteomes" id="UP000187209"/>
    </source>
</evidence>